<dbReference type="InterPro" id="IPR000218">
    <property type="entry name" value="Ribosomal_uL14"/>
</dbReference>
<evidence type="ECO:0000256" key="3">
    <source>
        <dbReference type="ARBA" id="ARBA00023274"/>
    </source>
</evidence>
<dbReference type="HAMAP" id="MF_01367">
    <property type="entry name" value="Ribosomal_uL14"/>
    <property type="match status" value="1"/>
</dbReference>
<keyword evidence="5" id="KW-0496">Mitochondrion</keyword>
<dbReference type="RefSeq" id="YP_003734421.1">
    <property type="nucleotide sequence ID" value="NC_014262.1"/>
</dbReference>
<dbReference type="GeneID" id="9384812"/>
<evidence type="ECO:0000313" key="5">
    <source>
        <dbReference type="EMBL" id="CAZ66800.1"/>
    </source>
</evidence>
<proteinExistence type="inferred from homology"/>
<keyword evidence="3 4" id="KW-0687">Ribonucleoprotein</keyword>
<dbReference type="GO" id="GO:0070180">
    <property type="term" value="F:large ribosomal subunit rRNA binding"/>
    <property type="evidence" value="ECO:0007669"/>
    <property type="project" value="TreeGrafter"/>
</dbReference>
<evidence type="ECO:0000256" key="4">
    <source>
        <dbReference type="RuleBase" id="RU003949"/>
    </source>
</evidence>
<organism evidence="5">
    <name type="scientific">Paramecium caudatum</name>
    <dbReference type="NCBI Taxonomy" id="5885"/>
    <lineage>
        <taxon>Eukaryota</taxon>
        <taxon>Sar</taxon>
        <taxon>Alveolata</taxon>
        <taxon>Ciliophora</taxon>
        <taxon>Intramacronucleata</taxon>
        <taxon>Oligohymenophorea</taxon>
        <taxon>Peniculida</taxon>
        <taxon>Parameciidae</taxon>
        <taxon>Paramecium</taxon>
    </lineage>
</organism>
<comment type="similarity">
    <text evidence="1 4">Belongs to the universal ribosomal protein uL14 family.</text>
</comment>
<protein>
    <submittedName>
        <fullName evidence="5">Ribosomal protein L14</fullName>
    </submittedName>
</protein>
<dbReference type="GO" id="GO:0005762">
    <property type="term" value="C:mitochondrial large ribosomal subunit"/>
    <property type="evidence" value="ECO:0007669"/>
    <property type="project" value="TreeGrafter"/>
</dbReference>
<keyword evidence="2 4" id="KW-0689">Ribosomal protein</keyword>
<reference evidence="5" key="1">
    <citation type="journal article" date="2011" name="BMC Genomics">
        <title>The mitochondrial genome sequence of the ciliate Paramecium caudatum reveals a shift in nucleotide composition and codon usage within the genus Paramecium.</title>
        <authorList>
            <person name="Barth D."/>
            <person name="Berendonk T.U."/>
        </authorList>
    </citation>
    <scope>NUCLEOTIDE SEQUENCE</scope>
    <source>
        <strain evidence="5">GB-E</strain>
    </source>
</reference>
<dbReference type="SMART" id="SM01374">
    <property type="entry name" value="Ribosomal_L14"/>
    <property type="match status" value="1"/>
</dbReference>
<dbReference type="CDD" id="cd00337">
    <property type="entry name" value="Ribosomal_uL14"/>
    <property type="match status" value="1"/>
</dbReference>
<dbReference type="PANTHER" id="PTHR11761">
    <property type="entry name" value="50S/60S RIBOSOMAL PROTEIN L14/L23"/>
    <property type="match status" value="1"/>
</dbReference>
<dbReference type="Pfam" id="PF00238">
    <property type="entry name" value="Ribosomal_L14"/>
    <property type="match status" value="1"/>
</dbReference>
<geneLocation type="mitochondrion" evidence="5"/>
<dbReference type="InterPro" id="IPR036853">
    <property type="entry name" value="Ribosomal_uL14_sf"/>
</dbReference>
<gene>
    <name evidence="5" type="primary">rpl14</name>
</gene>
<dbReference type="Gene3D" id="2.40.150.20">
    <property type="entry name" value="Ribosomal protein L14"/>
    <property type="match status" value="1"/>
</dbReference>
<dbReference type="GO" id="GO:0006412">
    <property type="term" value="P:translation"/>
    <property type="evidence" value="ECO:0007669"/>
    <property type="project" value="InterPro"/>
</dbReference>
<dbReference type="SUPFAM" id="SSF50193">
    <property type="entry name" value="Ribosomal protein L14"/>
    <property type="match status" value="1"/>
</dbReference>
<dbReference type="EMBL" id="FN424190">
    <property type="protein sequence ID" value="CAZ66800.1"/>
    <property type="molecule type" value="Genomic_DNA"/>
</dbReference>
<evidence type="ECO:0000256" key="2">
    <source>
        <dbReference type="ARBA" id="ARBA00022980"/>
    </source>
</evidence>
<name>D8L7R3_PARCA</name>
<accession>D8L7R3</accession>
<dbReference type="GO" id="GO:0003735">
    <property type="term" value="F:structural constituent of ribosome"/>
    <property type="evidence" value="ECO:0007669"/>
    <property type="project" value="InterPro"/>
</dbReference>
<dbReference type="PANTHER" id="PTHR11761:SF3">
    <property type="entry name" value="LARGE RIBOSOMAL SUBUNIT PROTEIN UL14M"/>
    <property type="match status" value="1"/>
</dbReference>
<evidence type="ECO:0000256" key="1">
    <source>
        <dbReference type="ARBA" id="ARBA00010745"/>
    </source>
</evidence>
<sequence length="119" mass="13598">MIQKETQLNVGDTSSVWIVNTFHVYRGFRHRIARFGDFIKVSIRTVKPSSNLKKGKKKKAVFVRSLFGKLKKDGSFAKFNNNVCILLKKRMAPFGKEIEGPIFYGLKKKKFVASFPGRA</sequence>
<dbReference type="AlphaFoldDB" id="D8L7R3"/>